<dbReference type="RefSeq" id="WP_209213131.1">
    <property type="nucleotide sequence ID" value="NZ_JAFFZM010000016.1"/>
</dbReference>
<gene>
    <name evidence="6" type="ORF">JW613_24740</name>
</gene>
<evidence type="ECO:0000313" key="6">
    <source>
        <dbReference type="EMBL" id="MBO8201477.1"/>
    </source>
</evidence>
<proteinExistence type="predicted"/>
<keyword evidence="1" id="KW-0805">Transcription regulation</keyword>
<protein>
    <submittedName>
        <fullName evidence="6">TetR/AcrR family transcriptional regulator</fullName>
    </submittedName>
</protein>
<reference evidence="6 7" key="1">
    <citation type="submission" date="2021-02" db="EMBL/GenBank/DDBJ databases">
        <title>Streptomyces spirodelae sp. nov., isolated from duckweed.</title>
        <authorList>
            <person name="Saimee Y."/>
            <person name="Duangmal K."/>
        </authorList>
    </citation>
    <scope>NUCLEOTIDE SEQUENCE [LARGE SCALE GENOMIC DNA]</scope>
    <source>
        <strain evidence="6 7">DSM 42105</strain>
    </source>
</reference>
<keyword evidence="3" id="KW-0804">Transcription</keyword>
<dbReference type="InterPro" id="IPR036271">
    <property type="entry name" value="Tet_transcr_reg_TetR-rel_C_sf"/>
</dbReference>
<name>A0ABS3Y1E2_9ACTN</name>
<dbReference type="InterPro" id="IPR009057">
    <property type="entry name" value="Homeodomain-like_sf"/>
</dbReference>
<dbReference type="PANTHER" id="PTHR30055:SF234">
    <property type="entry name" value="HTH-TYPE TRANSCRIPTIONAL REGULATOR BETI"/>
    <property type="match status" value="1"/>
</dbReference>
<dbReference type="SUPFAM" id="SSF48498">
    <property type="entry name" value="Tetracyclin repressor-like, C-terminal domain"/>
    <property type="match status" value="1"/>
</dbReference>
<dbReference type="GeneID" id="96261828"/>
<evidence type="ECO:0000256" key="3">
    <source>
        <dbReference type="ARBA" id="ARBA00023163"/>
    </source>
</evidence>
<sequence length="215" mass="23412">MPTHKSTQQTRPTRERILDAAAQLLRTIGLARTTTKEIARAAGCSEAALYKHFSGKEEIFVRVLHDRLPRLNPLLNELAKDAGERGLERNLTEVAEHAALFYEQSVPIAASLFAEPTLKRRHFEGVRELGVGPRTPLIALAAYLRAERERGAVRPDADVDAAAALLLGACSQRAFLYDFADGERPEQPLGEFVRGLVSTLLHALVPARAGGSTAG</sequence>
<organism evidence="6 7">
    <name type="scientific">Streptomyces smyrnaeus</name>
    <dbReference type="NCBI Taxonomy" id="1387713"/>
    <lineage>
        <taxon>Bacteria</taxon>
        <taxon>Bacillati</taxon>
        <taxon>Actinomycetota</taxon>
        <taxon>Actinomycetes</taxon>
        <taxon>Kitasatosporales</taxon>
        <taxon>Streptomycetaceae</taxon>
        <taxon>Streptomyces</taxon>
    </lineage>
</organism>
<evidence type="ECO:0000256" key="4">
    <source>
        <dbReference type="PROSITE-ProRule" id="PRU00335"/>
    </source>
</evidence>
<dbReference type="Gene3D" id="1.10.357.10">
    <property type="entry name" value="Tetracycline Repressor, domain 2"/>
    <property type="match status" value="1"/>
</dbReference>
<keyword evidence="7" id="KW-1185">Reference proteome</keyword>
<dbReference type="EMBL" id="JAFFZM010000016">
    <property type="protein sequence ID" value="MBO8201477.1"/>
    <property type="molecule type" value="Genomic_DNA"/>
</dbReference>
<evidence type="ECO:0000259" key="5">
    <source>
        <dbReference type="PROSITE" id="PS50977"/>
    </source>
</evidence>
<dbReference type="PANTHER" id="PTHR30055">
    <property type="entry name" value="HTH-TYPE TRANSCRIPTIONAL REGULATOR RUTR"/>
    <property type="match status" value="1"/>
</dbReference>
<feature type="domain" description="HTH tetR-type" evidence="5">
    <location>
        <begin position="11"/>
        <end position="71"/>
    </location>
</feature>
<dbReference type="SUPFAM" id="SSF46689">
    <property type="entry name" value="Homeodomain-like"/>
    <property type="match status" value="1"/>
</dbReference>
<dbReference type="Proteomes" id="UP000721954">
    <property type="component" value="Unassembled WGS sequence"/>
</dbReference>
<dbReference type="InterPro" id="IPR001647">
    <property type="entry name" value="HTH_TetR"/>
</dbReference>
<keyword evidence="2 4" id="KW-0238">DNA-binding</keyword>
<feature type="DNA-binding region" description="H-T-H motif" evidence="4">
    <location>
        <begin position="34"/>
        <end position="53"/>
    </location>
</feature>
<evidence type="ECO:0000256" key="1">
    <source>
        <dbReference type="ARBA" id="ARBA00023015"/>
    </source>
</evidence>
<comment type="caution">
    <text evidence="6">The sequence shown here is derived from an EMBL/GenBank/DDBJ whole genome shotgun (WGS) entry which is preliminary data.</text>
</comment>
<evidence type="ECO:0000313" key="7">
    <source>
        <dbReference type="Proteomes" id="UP000721954"/>
    </source>
</evidence>
<dbReference type="Pfam" id="PF00440">
    <property type="entry name" value="TetR_N"/>
    <property type="match status" value="1"/>
</dbReference>
<dbReference type="InterPro" id="IPR050109">
    <property type="entry name" value="HTH-type_TetR-like_transc_reg"/>
</dbReference>
<evidence type="ECO:0000256" key="2">
    <source>
        <dbReference type="ARBA" id="ARBA00023125"/>
    </source>
</evidence>
<accession>A0ABS3Y1E2</accession>
<dbReference type="PROSITE" id="PS50977">
    <property type="entry name" value="HTH_TETR_2"/>
    <property type="match status" value="1"/>
</dbReference>
<dbReference type="PRINTS" id="PR00455">
    <property type="entry name" value="HTHTETR"/>
</dbReference>